<evidence type="ECO:0000313" key="3">
    <source>
        <dbReference type="WBParaSite" id="HPLM_0000918601-mRNA-1"/>
    </source>
</evidence>
<reference evidence="3" key="1">
    <citation type="submission" date="2016-04" db="UniProtKB">
        <authorList>
            <consortium name="WormBaseParasite"/>
        </authorList>
    </citation>
    <scope>IDENTIFICATION</scope>
</reference>
<evidence type="ECO:0000313" key="1">
    <source>
        <dbReference type="EMBL" id="VDO36799.1"/>
    </source>
</evidence>
<dbReference type="STRING" id="6290.A0A158QMT3"/>
<keyword evidence="2" id="KW-1185">Reference proteome</keyword>
<protein>
    <submittedName>
        <fullName evidence="3">PITH domain-containing protein</fullName>
    </submittedName>
</protein>
<organism evidence="3">
    <name type="scientific">Haemonchus placei</name>
    <name type="common">Barber's pole worm</name>
    <dbReference type="NCBI Taxonomy" id="6290"/>
    <lineage>
        <taxon>Eukaryota</taxon>
        <taxon>Metazoa</taxon>
        <taxon>Ecdysozoa</taxon>
        <taxon>Nematoda</taxon>
        <taxon>Chromadorea</taxon>
        <taxon>Rhabditida</taxon>
        <taxon>Rhabditina</taxon>
        <taxon>Rhabditomorpha</taxon>
        <taxon>Strongyloidea</taxon>
        <taxon>Trichostrongylidae</taxon>
        <taxon>Haemonchus</taxon>
    </lineage>
</organism>
<evidence type="ECO:0000313" key="2">
    <source>
        <dbReference type="Proteomes" id="UP000268014"/>
    </source>
</evidence>
<dbReference type="EMBL" id="UZAF01017009">
    <property type="protein sequence ID" value="VDO36799.1"/>
    <property type="molecule type" value="Genomic_DNA"/>
</dbReference>
<name>A0A158QMT3_HAEPC</name>
<accession>A0A158QMT3</accession>
<sequence>MNSSFPLVIEEPATFTVVFSSNTENVTCGNPTWIVNDKKQADRGPWLTFRRLKSRNYTICIEFEGETTSICGYVHVSDRPLFVLSGDPDLDKPDDHSATRNITKYLDESLNLTVVPSLKDEPYVGIHKRNHLELPHLRYELILAQYTVIKLLQIRVYRIQKHSLSIHHNNSVGNYNNSIGYQAVDEFIRSAKDNGGRYAKKHNGSGSTGNYSEYQSPEKAGKMRLSDVGNETATLLYYGDRPQAKTKDGKSTTAVKNIVDNLIAVENIDLAAFVSNSWPKMSLTPYNSGPLVGAFAFAGYSLLSFMQGGRTIVDRSAASRLYLCCLLSEERVLPAFRWYRINLNK</sequence>
<reference evidence="1 2" key="2">
    <citation type="submission" date="2018-11" db="EMBL/GenBank/DDBJ databases">
        <authorList>
            <consortium name="Pathogen Informatics"/>
        </authorList>
    </citation>
    <scope>NUCLEOTIDE SEQUENCE [LARGE SCALE GENOMIC DNA]</scope>
    <source>
        <strain evidence="1 2">MHpl1</strain>
    </source>
</reference>
<gene>
    <name evidence="1" type="ORF">HPLM_LOCUS9178</name>
</gene>
<dbReference type="AlphaFoldDB" id="A0A158QMT3"/>
<dbReference type="Proteomes" id="UP000268014">
    <property type="component" value="Unassembled WGS sequence"/>
</dbReference>
<proteinExistence type="predicted"/>
<dbReference type="WBParaSite" id="HPLM_0000918601-mRNA-1">
    <property type="protein sequence ID" value="HPLM_0000918601-mRNA-1"/>
    <property type="gene ID" value="HPLM_0000918601"/>
</dbReference>